<evidence type="ECO:0000313" key="2">
    <source>
        <dbReference type="Proteomes" id="UP000326912"/>
    </source>
</evidence>
<reference evidence="1 2" key="1">
    <citation type="submission" date="2019-10" db="EMBL/GenBank/DDBJ databases">
        <title>Dictyobacter vulcani sp. nov., within the class Ktedonobacteria, isolated from soil of volcanic Mt. Zao.</title>
        <authorList>
            <person name="Zheng Y."/>
            <person name="Wang C.M."/>
            <person name="Sakai Y."/>
            <person name="Abe K."/>
            <person name="Yokota A."/>
            <person name="Yabe S."/>
        </authorList>
    </citation>
    <scope>NUCLEOTIDE SEQUENCE [LARGE SCALE GENOMIC DNA]</scope>
    <source>
        <strain evidence="1 2">W12</strain>
    </source>
</reference>
<name>A0A5J4KM38_9CHLR</name>
<organism evidence="1 2">
    <name type="scientific">Dictyobacter vulcani</name>
    <dbReference type="NCBI Taxonomy" id="2607529"/>
    <lineage>
        <taxon>Bacteria</taxon>
        <taxon>Bacillati</taxon>
        <taxon>Chloroflexota</taxon>
        <taxon>Ktedonobacteria</taxon>
        <taxon>Ktedonobacterales</taxon>
        <taxon>Dictyobacteraceae</taxon>
        <taxon>Dictyobacter</taxon>
    </lineage>
</organism>
<keyword evidence="2" id="KW-1185">Reference proteome</keyword>
<dbReference type="AlphaFoldDB" id="A0A5J4KM38"/>
<protein>
    <submittedName>
        <fullName evidence="1">Uncharacterized protein</fullName>
    </submittedName>
</protein>
<evidence type="ECO:0000313" key="1">
    <source>
        <dbReference type="EMBL" id="GER90788.1"/>
    </source>
</evidence>
<gene>
    <name evidence="1" type="ORF">KDW_49500</name>
</gene>
<comment type="caution">
    <text evidence="1">The sequence shown here is derived from an EMBL/GenBank/DDBJ whole genome shotgun (WGS) entry which is preliminary data.</text>
</comment>
<dbReference type="EMBL" id="BKZW01000002">
    <property type="protein sequence ID" value="GER90788.1"/>
    <property type="molecule type" value="Genomic_DNA"/>
</dbReference>
<dbReference type="Proteomes" id="UP000326912">
    <property type="component" value="Unassembled WGS sequence"/>
</dbReference>
<accession>A0A5J4KM38</accession>
<proteinExistence type="predicted"/>
<sequence>MDWCLTRGVIGRGIIVPGRKECELISACRISPEVSVLPSLLTGVSEMVSWVSE</sequence>